<gene>
    <name evidence="2" type="ORF">Pla144_08420</name>
</gene>
<organism evidence="2 3">
    <name type="scientific">Bythopirellula polymerisocia</name>
    <dbReference type="NCBI Taxonomy" id="2528003"/>
    <lineage>
        <taxon>Bacteria</taxon>
        <taxon>Pseudomonadati</taxon>
        <taxon>Planctomycetota</taxon>
        <taxon>Planctomycetia</taxon>
        <taxon>Pirellulales</taxon>
        <taxon>Lacipirellulaceae</taxon>
        <taxon>Bythopirellula</taxon>
    </lineage>
</organism>
<protein>
    <submittedName>
        <fullName evidence="2">Uncharacterized protein</fullName>
    </submittedName>
</protein>
<dbReference type="AlphaFoldDB" id="A0A5C6D478"/>
<feature type="region of interest" description="Disordered" evidence="1">
    <location>
        <begin position="154"/>
        <end position="179"/>
    </location>
</feature>
<feature type="region of interest" description="Disordered" evidence="1">
    <location>
        <begin position="32"/>
        <end position="119"/>
    </location>
</feature>
<feature type="compositionally biased region" description="Polar residues" evidence="1">
    <location>
        <begin position="157"/>
        <end position="179"/>
    </location>
</feature>
<feature type="compositionally biased region" description="Basic and acidic residues" evidence="1">
    <location>
        <begin position="56"/>
        <end position="66"/>
    </location>
</feature>
<comment type="caution">
    <text evidence="2">The sequence shown here is derived from an EMBL/GenBank/DDBJ whole genome shotgun (WGS) entry which is preliminary data.</text>
</comment>
<dbReference type="Proteomes" id="UP000318437">
    <property type="component" value="Unassembled WGS sequence"/>
</dbReference>
<evidence type="ECO:0000313" key="2">
    <source>
        <dbReference type="EMBL" id="TWU30056.1"/>
    </source>
</evidence>
<proteinExistence type="predicted"/>
<dbReference type="EMBL" id="SJPS01000001">
    <property type="protein sequence ID" value="TWU30056.1"/>
    <property type="molecule type" value="Genomic_DNA"/>
</dbReference>
<evidence type="ECO:0000256" key="1">
    <source>
        <dbReference type="SAM" id="MobiDB-lite"/>
    </source>
</evidence>
<accession>A0A5C6D478</accession>
<sequence>MAQPLLVIDQMRFLHGTCCNLMPYKKEEDDDLFEDDFEFVDEEDSDVEDEEDSDIEEKSDLEDAKPAKKGRPKGRKQTAPKAEKAPRKRAKKSEAVAEETPVEAEVDEAVEEEVAEVPAGPPADHVVHVYEFRKFKRTIQRDFTSDEADGFAKEYNRTSSNHSRWAVSSNKDSKPTPTI</sequence>
<feature type="compositionally biased region" description="Basic residues" evidence="1">
    <location>
        <begin position="67"/>
        <end position="78"/>
    </location>
</feature>
<evidence type="ECO:0000313" key="3">
    <source>
        <dbReference type="Proteomes" id="UP000318437"/>
    </source>
</evidence>
<keyword evidence="3" id="KW-1185">Reference proteome</keyword>
<reference evidence="2 3" key="1">
    <citation type="submission" date="2019-02" db="EMBL/GenBank/DDBJ databases">
        <title>Deep-cultivation of Planctomycetes and their phenomic and genomic characterization uncovers novel biology.</title>
        <authorList>
            <person name="Wiegand S."/>
            <person name="Jogler M."/>
            <person name="Boedeker C."/>
            <person name="Pinto D."/>
            <person name="Vollmers J."/>
            <person name="Rivas-Marin E."/>
            <person name="Kohn T."/>
            <person name="Peeters S.H."/>
            <person name="Heuer A."/>
            <person name="Rast P."/>
            <person name="Oberbeckmann S."/>
            <person name="Bunk B."/>
            <person name="Jeske O."/>
            <person name="Meyerdierks A."/>
            <person name="Storesund J.E."/>
            <person name="Kallscheuer N."/>
            <person name="Luecker S."/>
            <person name="Lage O.M."/>
            <person name="Pohl T."/>
            <person name="Merkel B.J."/>
            <person name="Hornburger P."/>
            <person name="Mueller R.-W."/>
            <person name="Bruemmer F."/>
            <person name="Labrenz M."/>
            <person name="Spormann A.M."/>
            <person name="Op Den Camp H."/>
            <person name="Overmann J."/>
            <person name="Amann R."/>
            <person name="Jetten M.S.M."/>
            <person name="Mascher T."/>
            <person name="Medema M.H."/>
            <person name="Devos D.P."/>
            <person name="Kaster A.-K."/>
            <person name="Ovreas L."/>
            <person name="Rohde M."/>
            <person name="Galperin M.Y."/>
            <person name="Jogler C."/>
        </authorList>
    </citation>
    <scope>NUCLEOTIDE SEQUENCE [LARGE SCALE GENOMIC DNA]</scope>
    <source>
        <strain evidence="2 3">Pla144</strain>
    </source>
</reference>
<feature type="compositionally biased region" description="Acidic residues" evidence="1">
    <location>
        <begin position="96"/>
        <end position="115"/>
    </location>
</feature>
<name>A0A5C6D478_9BACT</name>
<feature type="compositionally biased region" description="Acidic residues" evidence="1">
    <location>
        <begin position="32"/>
        <end position="55"/>
    </location>
</feature>